<dbReference type="InterPro" id="IPR050922">
    <property type="entry name" value="LytR/CpsA/Psr_CW_biosynth"/>
</dbReference>
<evidence type="ECO:0000313" key="5">
    <source>
        <dbReference type="EMBL" id="BED92272.1"/>
    </source>
</evidence>
<dbReference type="Gene3D" id="3.40.630.190">
    <property type="entry name" value="LCP protein"/>
    <property type="match status" value="1"/>
</dbReference>
<keyword evidence="3" id="KW-0812">Transmembrane</keyword>
<evidence type="ECO:0000256" key="2">
    <source>
        <dbReference type="SAM" id="MobiDB-lite"/>
    </source>
</evidence>
<feature type="transmembrane region" description="Helical" evidence="3">
    <location>
        <begin position="12"/>
        <end position="35"/>
    </location>
</feature>
<evidence type="ECO:0000256" key="1">
    <source>
        <dbReference type="ARBA" id="ARBA00006068"/>
    </source>
</evidence>
<name>A0AA48I3I6_9FIRM</name>
<dbReference type="Pfam" id="PF03816">
    <property type="entry name" value="LytR_cpsA_psr"/>
    <property type="match status" value="1"/>
</dbReference>
<dbReference type="KEGG" id="ips:CfP315_0884"/>
<feature type="domain" description="Cell envelope-related transcriptional attenuator" evidence="4">
    <location>
        <begin position="73"/>
        <end position="222"/>
    </location>
</feature>
<keyword evidence="3" id="KW-1133">Transmembrane helix</keyword>
<evidence type="ECO:0000256" key="3">
    <source>
        <dbReference type="SAM" id="Phobius"/>
    </source>
</evidence>
<dbReference type="NCBIfam" id="TIGR00350">
    <property type="entry name" value="lytR_cpsA_psr"/>
    <property type="match status" value="1"/>
</dbReference>
<organism evidence="5">
    <name type="scientific">Candidatus Improbicoccus pseudotrichonymphae</name>
    <dbReference type="NCBI Taxonomy" id="3033792"/>
    <lineage>
        <taxon>Bacteria</taxon>
        <taxon>Bacillati</taxon>
        <taxon>Bacillota</taxon>
        <taxon>Clostridia</taxon>
        <taxon>Candidatus Improbicoccus</taxon>
    </lineage>
</organism>
<comment type="similarity">
    <text evidence="1">Belongs to the LytR/CpsA/Psr (LCP) family.</text>
</comment>
<dbReference type="InterPro" id="IPR004474">
    <property type="entry name" value="LytR_CpsA_psr"/>
</dbReference>
<dbReference type="AlphaFoldDB" id="A0AA48I3I6"/>
<dbReference type="PANTHER" id="PTHR33392">
    <property type="entry name" value="POLYISOPRENYL-TEICHOIC ACID--PEPTIDOGLYCAN TEICHOIC ACID TRANSFERASE TAGU"/>
    <property type="match status" value="1"/>
</dbReference>
<reference evidence="5" key="1">
    <citation type="journal article" date="2023" name="ISME J.">
        <title>Emergence of putative energy parasites within Clostridia revealed by genome analysis of a novel endosymbiotic clade.</title>
        <authorList>
            <person name="Takahashi K."/>
            <person name="Kuwahara H."/>
            <person name="Horikawa Y."/>
            <person name="Izawa K."/>
            <person name="Kato D."/>
            <person name="Inagaki T."/>
            <person name="Yuki M."/>
            <person name="Ohkuma M."/>
            <person name="Hongoh Y."/>
        </authorList>
    </citation>
    <scope>NUCLEOTIDE SEQUENCE</scope>
    <source>
        <strain evidence="5">CfP3-15</strain>
    </source>
</reference>
<dbReference type="Proteomes" id="UP001337580">
    <property type="component" value="Chromosome"/>
</dbReference>
<feature type="region of interest" description="Disordered" evidence="2">
    <location>
        <begin position="172"/>
        <end position="205"/>
    </location>
</feature>
<evidence type="ECO:0000259" key="4">
    <source>
        <dbReference type="Pfam" id="PF03816"/>
    </source>
</evidence>
<dbReference type="PANTHER" id="PTHR33392:SF6">
    <property type="entry name" value="POLYISOPRENYL-TEICHOIC ACID--PEPTIDOGLYCAN TEICHOIC ACID TRANSFERASE TAGU"/>
    <property type="match status" value="1"/>
</dbReference>
<gene>
    <name evidence="5" type="ORF">CfP315_0884</name>
</gene>
<dbReference type="EMBL" id="AP027924">
    <property type="protein sequence ID" value="BED92272.1"/>
    <property type="molecule type" value="Genomic_DNA"/>
</dbReference>
<feature type="compositionally biased region" description="Polar residues" evidence="2">
    <location>
        <begin position="187"/>
        <end position="201"/>
    </location>
</feature>
<sequence length="305" mass="35216">MRKLIINRKKWLKVLFLIFFTSLFLSFLGMVYLFLTENSRENVVRKYSSKSENPILNILFLGIDELNDRFNGRSDSIILVSLNSKTKQVKIISFMRDTLVKIPNHGFDRLNAAYAFGGANLTLITIRYNFDLKIDRYVSVDFVGFETIIDIIGGVTLDLSYDEVKYINDESSSKKKLSSPGKNKLNGNQALQYSRNRNSAGSDYDRTKRQRKLLSALANQVKLLKYSELIKLFFSVMKFVKTNFKMGEIKDLLNMNEEYSQFSISTFRIPVDGNVKNSTKNGKMVLEIIDIKKTIEDINKFIYKT</sequence>
<keyword evidence="3" id="KW-0472">Membrane</keyword>
<proteinExistence type="inferred from homology"/>
<accession>A0AA48I3I6</accession>
<protein>
    <submittedName>
        <fullName evidence="5">LytR family transcriptional regulator</fullName>
    </submittedName>
</protein>